<dbReference type="Proteomes" id="UP000290288">
    <property type="component" value="Unassembled WGS sequence"/>
</dbReference>
<dbReference type="STRING" id="2316362.A0A4Q2DAG6"/>
<feature type="compositionally biased region" description="Basic and acidic residues" evidence="1">
    <location>
        <begin position="178"/>
        <end position="187"/>
    </location>
</feature>
<feature type="region of interest" description="Disordered" evidence="1">
    <location>
        <begin position="178"/>
        <end position="216"/>
    </location>
</feature>
<keyword evidence="3" id="KW-1185">Reference proteome</keyword>
<comment type="caution">
    <text evidence="2">The sequence shown here is derived from an EMBL/GenBank/DDBJ whole genome shotgun (WGS) entry which is preliminary data.</text>
</comment>
<reference evidence="2 3" key="1">
    <citation type="submission" date="2019-01" db="EMBL/GenBank/DDBJ databases">
        <title>Draft genome sequence of Psathyrella aberdarensis IHI B618.</title>
        <authorList>
            <person name="Buettner E."/>
            <person name="Kellner H."/>
        </authorList>
    </citation>
    <scope>NUCLEOTIDE SEQUENCE [LARGE SCALE GENOMIC DNA]</scope>
    <source>
        <strain evidence="2 3">IHI B618</strain>
    </source>
</reference>
<gene>
    <name evidence="2" type="ORF">EST38_g10183</name>
</gene>
<evidence type="ECO:0000313" key="2">
    <source>
        <dbReference type="EMBL" id="RXW15666.1"/>
    </source>
</evidence>
<feature type="region of interest" description="Disordered" evidence="1">
    <location>
        <begin position="463"/>
        <end position="523"/>
    </location>
</feature>
<name>A0A4Q2DAG6_9AGAR</name>
<protein>
    <submittedName>
        <fullName evidence="2">Uncharacterized protein</fullName>
    </submittedName>
</protein>
<accession>A0A4Q2DAG6</accession>
<dbReference type="AlphaFoldDB" id="A0A4Q2DAG6"/>
<feature type="compositionally biased region" description="Low complexity" evidence="1">
    <location>
        <begin position="495"/>
        <end position="515"/>
    </location>
</feature>
<evidence type="ECO:0000256" key="1">
    <source>
        <dbReference type="SAM" id="MobiDB-lite"/>
    </source>
</evidence>
<dbReference type="OrthoDB" id="3222453at2759"/>
<feature type="compositionally biased region" description="Polar residues" evidence="1">
    <location>
        <begin position="479"/>
        <end position="494"/>
    </location>
</feature>
<dbReference type="EMBL" id="SDEE01000525">
    <property type="protein sequence ID" value="RXW15666.1"/>
    <property type="molecule type" value="Genomic_DNA"/>
</dbReference>
<proteinExistence type="predicted"/>
<evidence type="ECO:0000313" key="3">
    <source>
        <dbReference type="Proteomes" id="UP000290288"/>
    </source>
</evidence>
<organism evidence="2 3">
    <name type="scientific">Candolleomyces aberdarensis</name>
    <dbReference type="NCBI Taxonomy" id="2316362"/>
    <lineage>
        <taxon>Eukaryota</taxon>
        <taxon>Fungi</taxon>
        <taxon>Dikarya</taxon>
        <taxon>Basidiomycota</taxon>
        <taxon>Agaricomycotina</taxon>
        <taxon>Agaricomycetes</taxon>
        <taxon>Agaricomycetidae</taxon>
        <taxon>Agaricales</taxon>
        <taxon>Agaricineae</taxon>
        <taxon>Psathyrellaceae</taxon>
        <taxon>Candolleomyces</taxon>
    </lineage>
</organism>
<feature type="compositionally biased region" description="Basic and acidic residues" evidence="1">
    <location>
        <begin position="203"/>
        <end position="212"/>
    </location>
</feature>
<sequence>MISSSPVQLGGEQVERQRYPEDMNDNLNAKTITKTVYHQDDSQGPIYNGAISGGVNAVYERLISIIVSEGEEEHLHKMISGGNSFSGSHNRSTFEKVITAGNDVFMPTLHFHLNTPSLTASHRRTRANQILQQCIQSVSSFFQSPVMRDALIHSLPGETAPAVHVASMPIQLPIEDPLQERNPKSEDDIGDGGNNEDAQPHNSPEKSQHDSGYDVSSMSELDLRSIQWQVTTNAEIYTRSPRGIVPGDVGTFDLTYGFKKIFNLWEDEYAGGWDLPAKEIVRSDHFAEGHTISSGTSSKVRRSEDGKHIQVFELQCNTENGAVLACTTSADVEELDDTIVLRDFLIQHAGVVYQHATSLRRLAEEDSLYIVSGCIKSDGWGLAAYQGAMSGEGLKLSKRSVGDGDSKGVRMYEWTDRGTAEARFGLNSTTEAGQYKGKNHSLFLRGFKLAFSPTFRARMRDLKKTGPDMESFDGGQGKYKSNSTGHGPSSGNQPGSTGSKSNSSSNFSSVNGNTTLSSDVTVDSFPDVSRAVRRWRSLS</sequence>